<accession>A0AA88QTL7</accession>
<evidence type="ECO:0000313" key="3">
    <source>
        <dbReference type="EMBL" id="KAK2970416.1"/>
    </source>
</evidence>
<keyword evidence="4" id="KW-1185">Reference proteome</keyword>
<dbReference type="Proteomes" id="UP001187471">
    <property type="component" value="Unassembled WGS sequence"/>
</dbReference>
<dbReference type="Pfam" id="PF22936">
    <property type="entry name" value="Pol_BBD"/>
    <property type="match status" value="1"/>
</dbReference>
<dbReference type="Pfam" id="PF14223">
    <property type="entry name" value="Retrotran_gag_2"/>
    <property type="match status" value="1"/>
</dbReference>
<comment type="caution">
    <text evidence="3">The sequence shown here is derived from an EMBL/GenBank/DDBJ whole genome shotgun (WGS) entry which is preliminary data.</text>
</comment>
<dbReference type="InterPro" id="IPR025724">
    <property type="entry name" value="GAG-pre-integrase_dom"/>
</dbReference>
<organism evidence="3 4">
    <name type="scientific">Escallonia rubra</name>
    <dbReference type="NCBI Taxonomy" id="112253"/>
    <lineage>
        <taxon>Eukaryota</taxon>
        <taxon>Viridiplantae</taxon>
        <taxon>Streptophyta</taxon>
        <taxon>Embryophyta</taxon>
        <taxon>Tracheophyta</taxon>
        <taxon>Spermatophyta</taxon>
        <taxon>Magnoliopsida</taxon>
        <taxon>eudicotyledons</taxon>
        <taxon>Gunneridae</taxon>
        <taxon>Pentapetalae</taxon>
        <taxon>asterids</taxon>
        <taxon>campanulids</taxon>
        <taxon>Escalloniales</taxon>
        <taxon>Escalloniaceae</taxon>
        <taxon>Escallonia</taxon>
    </lineage>
</organism>
<sequence length="338" mass="38664">MFVSSSDFKRAPSLATMKAVVEPVLRPRTTPDLTRDWFATYRSFDGGKVLLGNDVACKVVGISSIQIRMHDGIGSTVTRTAAVALSSDIDSDTSKLWHMRLGHMSERGMDVLSKQGLLGSKKIGKLDFCEHCVFGKQCRVKFSRVVHTTKVWILTAKNPKKVDRKNTSEEELAEHEKYAAKWENDEEDCRNYLLNCLSDELYDYYSHTYNSAKRTWKALQQKYDTEEAKKKKYAYSHLFNYKMSENVSVIAQTHDLQMVVHEIISEGIQVDEQMQVAAIIDMLPNSWREFQKGLRHKQSKLSIVNLMACLQIEEEARKQDKKNEALANNTHANHGNNH</sequence>
<gene>
    <name evidence="3" type="ORF">RJ640_016270</name>
</gene>
<proteinExistence type="predicted"/>
<name>A0AA88QTL7_9ASTE</name>
<evidence type="ECO:0000313" key="4">
    <source>
        <dbReference type="Proteomes" id="UP001187471"/>
    </source>
</evidence>
<dbReference type="EMBL" id="JAVXUO010002717">
    <property type="protein sequence ID" value="KAK2970416.1"/>
    <property type="molecule type" value="Genomic_DNA"/>
</dbReference>
<protein>
    <recommendedName>
        <fullName evidence="5">GAG-pre-integrase domain-containing protein</fullName>
    </recommendedName>
</protein>
<feature type="domain" description="Retrovirus-related Pol polyprotein from transposon TNT 1-94-like beta-barrel" evidence="2">
    <location>
        <begin position="35"/>
        <end position="74"/>
    </location>
</feature>
<reference evidence="3" key="1">
    <citation type="submission" date="2022-12" db="EMBL/GenBank/DDBJ databases">
        <title>Draft genome assemblies for two species of Escallonia (Escalloniales).</title>
        <authorList>
            <person name="Chanderbali A."/>
            <person name="Dervinis C."/>
            <person name="Anghel I."/>
            <person name="Soltis D."/>
            <person name="Soltis P."/>
            <person name="Zapata F."/>
        </authorList>
    </citation>
    <scope>NUCLEOTIDE SEQUENCE</scope>
    <source>
        <strain evidence="3">UCBG92.1500</strain>
        <tissue evidence="3">Leaf</tissue>
    </source>
</reference>
<evidence type="ECO:0000259" key="2">
    <source>
        <dbReference type="Pfam" id="PF22936"/>
    </source>
</evidence>
<dbReference type="InterPro" id="IPR054722">
    <property type="entry name" value="PolX-like_BBD"/>
</dbReference>
<evidence type="ECO:0000259" key="1">
    <source>
        <dbReference type="Pfam" id="PF13976"/>
    </source>
</evidence>
<dbReference type="PANTHER" id="PTHR47592:SF27">
    <property type="entry name" value="OS08G0421700 PROTEIN"/>
    <property type="match status" value="1"/>
</dbReference>
<dbReference type="Pfam" id="PF13976">
    <property type="entry name" value="gag_pre-integrs"/>
    <property type="match status" value="1"/>
</dbReference>
<evidence type="ECO:0008006" key="5">
    <source>
        <dbReference type="Google" id="ProtNLM"/>
    </source>
</evidence>
<feature type="domain" description="GAG-pre-integrase" evidence="1">
    <location>
        <begin position="82"/>
        <end position="137"/>
    </location>
</feature>
<dbReference type="PANTHER" id="PTHR47592">
    <property type="entry name" value="PBF68 PROTEIN"/>
    <property type="match status" value="1"/>
</dbReference>
<dbReference type="AlphaFoldDB" id="A0AA88QTL7"/>